<dbReference type="InterPro" id="IPR018502">
    <property type="entry name" value="Annexin_repeat"/>
</dbReference>
<dbReference type="EMBL" id="BFEA01000700">
    <property type="protein sequence ID" value="GBG88888.1"/>
    <property type="molecule type" value="Genomic_DNA"/>
</dbReference>
<dbReference type="Pfam" id="PF00191">
    <property type="entry name" value="Annexin"/>
    <property type="match status" value="1"/>
</dbReference>
<keyword evidence="2" id="KW-0677">Repeat</keyword>
<comment type="caution">
    <text evidence="4">The sequence shown here is derived from an EMBL/GenBank/DDBJ whole genome shotgun (WGS) entry which is preliminary data.</text>
</comment>
<accession>A0A388M2S4</accession>
<dbReference type="GO" id="GO:0001786">
    <property type="term" value="F:phosphatidylserine binding"/>
    <property type="evidence" value="ECO:0007669"/>
    <property type="project" value="TreeGrafter"/>
</dbReference>
<evidence type="ECO:0000256" key="3">
    <source>
        <dbReference type="ARBA" id="ARBA00023216"/>
    </source>
</evidence>
<name>A0A388M2S4_CHABU</name>
<sequence>MSSSEDGNLPPRASSQDCLFSTPDEVDTEFDAILLHDMLVASVARSCRLTKRHAHAAAERPGFVPKTSVMKMLVARTPSQREAIIATYRTLYGRYLLQDIRANLGGIVGQGLITLLQPPAFRDAGWIRKAVTRVPTNENLLREVLCARNNKEIRDIHVAYKEMFARDLYRDIKTVCSGKFRDLLLKILRARRSEAPAEEVRAEEIARDLRLASINAYNGCDTEDEESNRDLFVDVFTKESVSQLRLVMEIYQKDFSEPVQDAIARTLTGHLMKAVKFTSLWAQSEAKYFAHLLHDALFPPLDERKSVRTLHSISSRTHSVSNIFHRAVCGLQLSLHAPSVQTVPEETTEVTVPGNLPLSPGSHKPPSCNKTFLIRIIMSRCDLDIDHVADEFELAFAVPLKTAFTERTEGDFRDLLSTACGF</sequence>
<dbReference type="GO" id="GO:0005634">
    <property type="term" value="C:nucleus"/>
    <property type="evidence" value="ECO:0007669"/>
    <property type="project" value="TreeGrafter"/>
</dbReference>
<dbReference type="PRINTS" id="PR00196">
    <property type="entry name" value="ANNEXIN"/>
</dbReference>
<dbReference type="InterPro" id="IPR001464">
    <property type="entry name" value="Annexin"/>
</dbReference>
<keyword evidence="5" id="KW-1185">Reference proteome</keyword>
<dbReference type="GO" id="GO:0032509">
    <property type="term" value="P:endosome transport via multivesicular body sorting pathway"/>
    <property type="evidence" value="ECO:0007669"/>
    <property type="project" value="TreeGrafter"/>
</dbReference>
<dbReference type="GO" id="GO:0012506">
    <property type="term" value="C:vesicle membrane"/>
    <property type="evidence" value="ECO:0007669"/>
    <property type="project" value="TreeGrafter"/>
</dbReference>
<evidence type="ECO:0000256" key="1">
    <source>
        <dbReference type="ARBA" id="ARBA00007831"/>
    </source>
</evidence>
<dbReference type="GO" id="GO:0005544">
    <property type="term" value="F:calcium-dependent phospholipid binding"/>
    <property type="evidence" value="ECO:0007669"/>
    <property type="project" value="InterPro"/>
</dbReference>
<dbReference type="PROSITE" id="PS51897">
    <property type="entry name" value="ANNEXIN_2"/>
    <property type="match status" value="1"/>
</dbReference>
<dbReference type="SMART" id="SM00335">
    <property type="entry name" value="ANX"/>
    <property type="match status" value="4"/>
</dbReference>
<evidence type="ECO:0008006" key="6">
    <source>
        <dbReference type="Google" id="ProtNLM"/>
    </source>
</evidence>
<dbReference type="SUPFAM" id="SSF47874">
    <property type="entry name" value="Annexin"/>
    <property type="match status" value="2"/>
</dbReference>
<evidence type="ECO:0000313" key="4">
    <source>
        <dbReference type="EMBL" id="GBG88888.1"/>
    </source>
</evidence>
<dbReference type="PANTHER" id="PTHR10502">
    <property type="entry name" value="ANNEXIN"/>
    <property type="match status" value="1"/>
</dbReference>
<dbReference type="OrthoDB" id="37886at2759"/>
<evidence type="ECO:0000313" key="5">
    <source>
        <dbReference type="Proteomes" id="UP000265515"/>
    </source>
</evidence>
<gene>
    <name evidence="4" type="ORF">CBR_g48500</name>
</gene>
<dbReference type="GO" id="GO:0005886">
    <property type="term" value="C:plasma membrane"/>
    <property type="evidence" value="ECO:0007669"/>
    <property type="project" value="TreeGrafter"/>
</dbReference>
<dbReference type="InterPro" id="IPR037104">
    <property type="entry name" value="Annexin_sf"/>
</dbReference>
<comment type="similarity">
    <text evidence="1">Belongs to the annexin family.</text>
</comment>
<dbReference type="STRING" id="69332.A0A388M2S4"/>
<dbReference type="PANTHER" id="PTHR10502:SF102">
    <property type="entry name" value="ANNEXIN B11"/>
    <property type="match status" value="1"/>
</dbReference>
<protein>
    <recommendedName>
        <fullName evidence="6">Annexin</fullName>
    </recommendedName>
</protein>
<dbReference type="Proteomes" id="UP000265515">
    <property type="component" value="Unassembled WGS sequence"/>
</dbReference>
<dbReference type="AlphaFoldDB" id="A0A388M2S4"/>
<reference evidence="4 5" key="1">
    <citation type="journal article" date="2018" name="Cell">
        <title>The Chara Genome: Secondary Complexity and Implications for Plant Terrestrialization.</title>
        <authorList>
            <person name="Nishiyama T."/>
            <person name="Sakayama H."/>
            <person name="Vries J.D."/>
            <person name="Buschmann H."/>
            <person name="Saint-Marcoux D."/>
            <person name="Ullrich K.K."/>
            <person name="Haas F.B."/>
            <person name="Vanderstraeten L."/>
            <person name="Becker D."/>
            <person name="Lang D."/>
            <person name="Vosolsobe S."/>
            <person name="Rombauts S."/>
            <person name="Wilhelmsson P.K.I."/>
            <person name="Janitza P."/>
            <person name="Kern R."/>
            <person name="Heyl A."/>
            <person name="Rumpler F."/>
            <person name="Villalobos L.I.A.C."/>
            <person name="Clay J.M."/>
            <person name="Skokan R."/>
            <person name="Toyoda A."/>
            <person name="Suzuki Y."/>
            <person name="Kagoshima H."/>
            <person name="Schijlen E."/>
            <person name="Tajeshwar N."/>
            <person name="Catarino B."/>
            <person name="Hetherington A.J."/>
            <person name="Saltykova A."/>
            <person name="Bonnot C."/>
            <person name="Breuninger H."/>
            <person name="Symeonidi A."/>
            <person name="Radhakrishnan G.V."/>
            <person name="Van Nieuwerburgh F."/>
            <person name="Deforce D."/>
            <person name="Chang C."/>
            <person name="Karol K.G."/>
            <person name="Hedrich R."/>
            <person name="Ulvskov P."/>
            <person name="Glockner G."/>
            <person name="Delwiche C.F."/>
            <person name="Petrasek J."/>
            <person name="Van de Peer Y."/>
            <person name="Friml J."/>
            <person name="Beilby M."/>
            <person name="Dolan L."/>
            <person name="Kohara Y."/>
            <person name="Sugano S."/>
            <person name="Fujiyama A."/>
            <person name="Delaux P.-M."/>
            <person name="Quint M."/>
            <person name="TheiBen G."/>
            <person name="Hagemann M."/>
            <person name="Harholt J."/>
            <person name="Dunand C."/>
            <person name="Zachgo S."/>
            <person name="Langdale J."/>
            <person name="Maumus F."/>
            <person name="Straeten D.V.D."/>
            <person name="Gould S.B."/>
            <person name="Rensing S.A."/>
        </authorList>
    </citation>
    <scope>NUCLEOTIDE SEQUENCE [LARGE SCALE GENOMIC DNA]</scope>
    <source>
        <strain evidence="4 5">S276</strain>
    </source>
</reference>
<dbReference type="Gramene" id="GBG88888">
    <property type="protein sequence ID" value="GBG88888"/>
    <property type="gene ID" value="CBR_g48500"/>
</dbReference>
<proteinExistence type="inferred from homology"/>
<dbReference type="GO" id="GO:0005509">
    <property type="term" value="F:calcium ion binding"/>
    <property type="evidence" value="ECO:0007669"/>
    <property type="project" value="InterPro"/>
</dbReference>
<evidence type="ECO:0000256" key="2">
    <source>
        <dbReference type="ARBA" id="ARBA00022737"/>
    </source>
</evidence>
<organism evidence="4 5">
    <name type="scientific">Chara braunii</name>
    <name type="common">Braun's stonewort</name>
    <dbReference type="NCBI Taxonomy" id="69332"/>
    <lineage>
        <taxon>Eukaryota</taxon>
        <taxon>Viridiplantae</taxon>
        <taxon>Streptophyta</taxon>
        <taxon>Charophyceae</taxon>
        <taxon>Charales</taxon>
        <taxon>Characeae</taxon>
        <taxon>Chara</taxon>
    </lineage>
</organism>
<dbReference type="GO" id="GO:0005737">
    <property type="term" value="C:cytoplasm"/>
    <property type="evidence" value="ECO:0007669"/>
    <property type="project" value="TreeGrafter"/>
</dbReference>
<keyword evidence="3" id="KW-0041">Annexin</keyword>
<dbReference type="Gene3D" id="1.10.220.10">
    <property type="entry name" value="Annexin"/>
    <property type="match status" value="4"/>
</dbReference>